<dbReference type="GO" id="GO:0031267">
    <property type="term" value="F:small GTPase binding"/>
    <property type="evidence" value="ECO:0007669"/>
    <property type="project" value="TreeGrafter"/>
</dbReference>
<evidence type="ECO:0000313" key="5">
    <source>
        <dbReference type="Proteomes" id="UP000028828"/>
    </source>
</evidence>
<dbReference type="FunFam" id="1.10.8.270:FF:000001">
    <property type="entry name" value="TBC1 domain family member 1"/>
    <property type="match status" value="1"/>
</dbReference>
<dbReference type="Pfam" id="PF00566">
    <property type="entry name" value="RabGAP-TBC"/>
    <property type="match status" value="1"/>
</dbReference>
<feature type="region of interest" description="Disordered" evidence="2">
    <location>
        <begin position="39"/>
        <end position="64"/>
    </location>
</feature>
<name>A0A086K1B6_TOXGO</name>
<comment type="caution">
    <text evidence="4">The sequence shown here is derived from an EMBL/GenBank/DDBJ whole genome shotgun (WGS) entry which is preliminary data.</text>
</comment>
<feature type="compositionally biased region" description="Basic and acidic residues" evidence="2">
    <location>
        <begin position="41"/>
        <end position="59"/>
    </location>
</feature>
<dbReference type="SUPFAM" id="SSF47923">
    <property type="entry name" value="Ypt/Rab-GAP domain of gyp1p"/>
    <property type="match status" value="2"/>
</dbReference>
<dbReference type="Proteomes" id="UP000028828">
    <property type="component" value="Unassembled WGS sequence"/>
</dbReference>
<reference evidence="4 5" key="1">
    <citation type="submission" date="2014-03" db="EMBL/GenBank/DDBJ databases">
        <authorList>
            <person name="Sibley D."/>
            <person name="Venepally P."/>
            <person name="Karamycheva S."/>
            <person name="Hadjithomas M."/>
            <person name="Khan A."/>
            <person name="Brunk B."/>
            <person name="Roos D."/>
            <person name="Caler E."/>
            <person name="Lorenzi H."/>
        </authorList>
    </citation>
    <scope>NUCLEOTIDE SEQUENCE [LARGE SCALE GENOMIC DNA]</scope>
    <source>
        <strain evidence="5">p89</strain>
    </source>
</reference>
<dbReference type="SMART" id="SM00164">
    <property type="entry name" value="TBC"/>
    <property type="match status" value="1"/>
</dbReference>
<evidence type="ECO:0000313" key="4">
    <source>
        <dbReference type="EMBL" id="KFG38184.1"/>
    </source>
</evidence>
<feature type="region of interest" description="Disordered" evidence="2">
    <location>
        <begin position="1"/>
        <end position="27"/>
    </location>
</feature>
<dbReference type="Gene3D" id="1.10.472.80">
    <property type="entry name" value="Ypt/Rab-GAP domain of gyp1p, domain 3"/>
    <property type="match status" value="1"/>
</dbReference>
<dbReference type="Gene3D" id="1.10.10.750">
    <property type="entry name" value="Ypt/Rab-GAP domain of gyp1p, domain 1"/>
    <property type="match status" value="1"/>
</dbReference>
<feature type="region of interest" description="Disordered" evidence="2">
    <location>
        <begin position="104"/>
        <end position="133"/>
    </location>
</feature>
<dbReference type="GO" id="GO:0005096">
    <property type="term" value="F:GTPase activator activity"/>
    <property type="evidence" value="ECO:0007669"/>
    <property type="project" value="UniProtKB-KW"/>
</dbReference>
<sequence>MAAERYVDGGLQRHVSGQQEGDASVPLVEVPAARRSLSPSIEEKWTRRPHCREEPDHCSSDVAASPEPLDMLSYLFPTLRPQAFFPPDLHSLCDYAHGFSEPKKIHKGRGSAASLEEQRRPRQDGEDSASSGGTAAACVDRKLLSAYMSQLRQLEQWRFLCVDGEEMKEKKKLVLKQKVRAGVPDCLRGVVWQLLAGVQKMKQEAGYEPDMYFKLVTSKIWTEDSLTNLGPIIARDINRTFPKHILFRDMHQKGQQALFNVLKAYAIFNPDVGYCQGMGFLSGILLMYMNEEDAFYMLVCLLHKHNMQGLFTPGLPTLEKYFFQFQRLLQKHMPRLSVHLRNEGVEPSMYLSSWMMTLFSYNFSFDCVVKIWDVFLNDGEKMLFRTALAILQIKQEDLFTASFEAILEALKLTPSQLDANVLLETALNVKVHNSTLRELEEEYFEEKKMQALDQSGNVADPDE</sequence>
<dbReference type="InterPro" id="IPR050302">
    <property type="entry name" value="Rab_GAP_TBC_domain"/>
</dbReference>
<evidence type="ECO:0000256" key="2">
    <source>
        <dbReference type="SAM" id="MobiDB-lite"/>
    </source>
</evidence>
<accession>A0A086K1B6</accession>
<protein>
    <submittedName>
        <fullName evidence="4">TBC domain-containing protein</fullName>
    </submittedName>
</protein>
<feature type="compositionally biased region" description="Basic and acidic residues" evidence="2">
    <location>
        <begin position="116"/>
        <end position="125"/>
    </location>
</feature>
<evidence type="ECO:0000256" key="1">
    <source>
        <dbReference type="ARBA" id="ARBA00022468"/>
    </source>
</evidence>
<dbReference type="Gene3D" id="1.10.8.270">
    <property type="entry name" value="putative rabgap domain of human tbc1 domain family member 14 like domains"/>
    <property type="match status" value="1"/>
</dbReference>
<keyword evidence="1" id="KW-0343">GTPase activation</keyword>
<evidence type="ECO:0000259" key="3">
    <source>
        <dbReference type="PROSITE" id="PS50086"/>
    </source>
</evidence>
<dbReference type="InterPro" id="IPR035969">
    <property type="entry name" value="Rab-GAP_TBC_sf"/>
</dbReference>
<gene>
    <name evidence="4" type="ORF">TGP89_218870</name>
</gene>
<dbReference type="PANTHER" id="PTHR47219:SF9">
    <property type="entry name" value="GTPASE ACTIVATING PROTEIN AND CENTROSOME-ASSOCIATED, ISOFORM B"/>
    <property type="match status" value="1"/>
</dbReference>
<dbReference type="VEuPathDB" id="ToxoDB:TGP89_218870"/>
<dbReference type="InterPro" id="IPR000195">
    <property type="entry name" value="Rab-GAP-TBC_dom"/>
</dbReference>
<dbReference type="PROSITE" id="PS50086">
    <property type="entry name" value="TBC_RABGAP"/>
    <property type="match status" value="1"/>
</dbReference>
<dbReference type="PANTHER" id="PTHR47219">
    <property type="entry name" value="RAB GTPASE-ACTIVATING PROTEIN 1-LIKE"/>
    <property type="match status" value="1"/>
</dbReference>
<dbReference type="OrthoDB" id="294251at2759"/>
<dbReference type="AlphaFoldDB" id="A0A086K1B6"/>
<proteinExistence type="predicted"/>
<organism evidence="4 5">
    <name type="scientific">Toxoplasma gondii p89</name>
    <dbReference type="NCBI Taxonomy" id="943119"/>
    <lineage>
        <taxon>Eukaryota</taxon>
        <taxon>Sar</taxon>
        <taxon>Alveolata</taxon>
        <taxon>Apicomplexa</taxon>
        <taxon>Conoidasida</taxon>
        <taxon>Coccidia</taxon>
        <taxon>Eucoccidiorida</taxon>
        <taxon>Eimeriorina</taxon>
        <taxon>Sarcocystidae</taxon>
        <taxon>Toxoplasma</taxon>
    </lineage>
</organism>
<dbReference type="FunFam" id="1.10.472.80:FF:000027">
    <property type="entry name" value="GTPase activating protein (Evi5)"/>
    <property type="match status" value="1"/>
</dbReference>
<dbReference type="EMBL" id="AEYI02001379">
    <property type="protein sequence ID" value="KFG38184.1"/>
    <property type="molecule type" value="Genomic_DNA"/>
</dbReference>
<feature type="domain" description="Rab-GAP TBC" evidence="3">
    <location>
        <begin position="182"/>
        <end position="379"/>
    </location>
</feature>